<feature type="chain" id="PRO_5028131277" evidence="2">
    <location>
        <begin position="20"/>
        <end position="229"/>
    </location>
</feature>
<evidence type="ECO:0000313" key="4">
    <source>
        <dbReference type="RefSeq" id="XP_017035656.1"/>
    </source>
</evidence>
<protein>
    <submittedName>
        <fullName evidence="4">Syndecan-3</fullName>
    </submittedName>
</protein>
<dbReference type="RefSeq" id="XP_017035656.1">
    <property type="nucleotide sequence ID" value="XM_017180167.2"/>
</dbReference>
<feature type="region of interest" description="Disordered" evidence="1">
    <location>
        <begin position="42"/>
        <end position="92"/>
    </location>
</feature>
<feature type="signal peptide" evidence="2">
    <location>
        <begin position="1"/>
        <end position="19"/>
    </location>
</feature>
<dbReference type="Proteomes" id="UP001652661">
    <property type="component" value="Chromosome 3R"/>
</dbReference>
<proteinExistence type="predicted"/>
<keyword evidence="3" id="KW-1185">Reference proteome</keyword>
<accession>A0A6P4JJ51</accession>
<reference evidence="4" key="1">
    <citation type="submission" date="2025-08" db="UniProtKB">
        <authorList>
            <consortium name="RefSeq"/>
        </authorList>
    </citation>
    <scope>IDENTIFICATION</scope>
    <source>
        <strain evidence="4">14028-0561.14</strain>
        <tissue evidence="4">Whole fly</tissue>
    </source>
</reference>
<dbReference type="OMA" id="DVLVPFN"/>
<evidence type="ECO:0000313" key="3">
    <source>
        <dbReference type="Proteomes" id="UP001652661"/>
    </source>
</evidence>
<keyword evidence="2" id="KW-0732">Signal</keyword>
<evidence type="ECO:0000256" key="1">
    <source>
        <dbReference type="SAM" id="MobiDB-lite"/>
    </source>
</evidence>
<dbReference type="OrthoDB" id="7870263at2759"/>
<gene>
    <name evidence="4" type="primary">LOC108084129</name>
</gene>
<organism evidence="3 4">
    <name type="scientific">Drosophila kikkawai</name>
    <name type="common">Fruit fly</name>
    <dbReference type="NCBI Taxonomy" id="30033"/>
    <lineage>
        <taxon>Eukaryota</taxon>
        <taxon>Metazoa</taxon>
        <taxon>Ecdysozoa</taxon>
        <taxon>Arthropoda</taxon>
        <taxon>Hexapoda</taxon>
        <taxon>Insecta</taxon>
        <taxon>Pterygota</taxon>
        <taxon>Neoptera</taxon>
        <taxon>Endopterygota</taxon>
        <taxon>Diptera</taxon>
        <taxon>Brachycera</taxon>
        <taxon>Muscomorpha</taxon>
        <taxon>Ephydroidea</taxon>
        <taxon>Drosophilidae</taxon>
        <taxon>Drosophila</taxon>
        <taxon>Sophophora</taxon>
    </lineage>
</organism>
<feature type="compositionally biased region" description="Low complexity" evidence="1">
    <location>
        <begin position="44"/>
        <end position="82"/>
    </location>
</feature>
<sequence>MSLRYLLIASALLFALCGADVSEIKPQNIDLPFNDLLPPLVDESSTTSTTSTTTTTLRTTRSTTTTTLATKPTKKPYYTKPAQPAKDDKVKASAAKQDIQLLSLDLLPPFEDESKPAEEQTHQVIKTEPSPVVNITPPTTLKPVIRVSQPAAPKPVIRVPSPAAPRPAVRVIQPAYSVHPAPPAALPAQATVLGSGFQSRFSNYFLTSTPRPRRGPLPTITPFPRHVRL</sequence>
<evidence type="ECO:0000256" key="2">
    <source>
        <dbReference type="SAM" id="SignalP"/>
    </source>
</evidence>
<name>A0A6P4JJ51_DROKI</name>
<dbReference type="AlphaFoldDB" id="A0A6P4JJ51"/>
<dbReference type="GeneID" id="108084129"/>
<feature type="region of interest" description="Disordered" evidence="1">
    <location>
        <begin position="209"/>
        <end position="229"/>
    </location>
</feature>